<name>A0A8J5S228_ZIZPA</name>
<sequence length="84" mass="8912">MMIRGGAAKNMMSNELPVDGAVRVRKVERIQAAYNLFAKPPVSYTTTTTAPRQAESMAVSVVRVGNVDAKKAADGFVSVAIAND</sequence>
<comment type="caution">
    <text evidence="1">The sequence shown here is derived from an EMBL/GenBank/DDBJ whole genome shotgun (WGS) entry which is preliminary data.</text>
</comment>
<reference evidence="1" key="2">
    <citation type="submission" date="2021-02" db="EMBL/GenBank/DDBJ databases">
        <authorList>
            <person name="Kimball J.A."/>
            <person name="Haas M.W."/>
            <person name="Macchietto M."/>
            <person name="Kono T."/>
            <person name="Duquette J."/>
            <person name="Shao M."/>
        </authorList>
    </citation>
    <scope>NUCLEOTIDE SEQUENCE</scope>
    <source>
        <tissue evidence="1">Fresh leaf tissue</tissue>
    </source>
</reference>
<keyword evidence="2" id="KW-1185">Reference proteome</keyword>
<dbReference type="EMBL" id="JAAALK010000284">
    <property type="protein sequence ID" value="KAG8067130.1"/>
    <property type="molecule type" value="Genomic_DNA"/>
</dbReference>
<organism evidence="1 2">
    <name type="scientific">Zizania palustris</name>
    <name type="common">Northern wild rice</name>
    <dbReference type="NCBI Taxonomy" id="103762"/>
    <lineage>
        <taxon>Eukaryota</taxon>
        <taxon>Viridiplantae</taxon>
        <taxon>Streptophyta</taxon>
        <taxon>Embryophyta</taxon>
        <taxon>Tracheophyta</taxon>
        <taxon>Spermatophyta</taxon>
        <taxon>Magnoliopsida</taxon>
        <taxon>Liliopsida</taxon>
        <taxon>Poales</taxon>
        <taxon>Poaceae</taxon>
        <taxon>BOP clade</taxon>
        <taxon>Oryzoideae</taxon>
        <taxon>Oryzeae</taxon>
        <taxon>Zizaniinae</taxon>
        <taxon>Zizania</taxon>
    </lineage>
</organism>
<protein>
    <submittedName>
        <fullName evidence="1">Uncharacterized protein</fullName>
    </submittedName>
</protein>
<evidence type="ECO:0000313" key="2">
    <source>
        <dbReference type="Proteomes" id="UP000729402"/>
    </source>
</evidence>
<dbReference type="AlphaFoldDB" id="A0A8J5S228"/>
<dbReference type="OrthoDB" id="684520at2759"/>
<evidence type="ECO:0000313" key="1">
    <source>
        <dbReference type="EMBL" id="KAG8067130.1"/>
    </source>
</evidence>
<gene>
    <name evidence="1" type="ORF">GUJ93_ZPchr0005g14651</name>
</gene>
<accession>A0A8J5S228</accession>
<dbReference type="Proteomes" id="UP000729402">
    <property type="component" value="Unassembled WGS sequence"/>
</dbReference>
<proteinExistence type="predicted"/>
<reference evidence="1" key="1">
    <citation type="journal article" date="2021" name="bioRxiv">
        <title>Whole Genome Assembly and Annotation of Northern Wild Rice, Zizania palustris L., Supports a Whole Genome Duplication in the Zizania Genus.</title>
        <authorList>
            <person name="Haas M."/>
            <person name="Kono T."/>
            <person name="Macchietto M."/>
            <person name="Millas R."/>
            <person name="McGilp L."/>
            <person name="Shao M."/>
            <person name="Duquette J."/>
            <person name="Hirsch C.N."/>
            <person name="Kimball J."/>
        </authorList>
    </citation>
    <scope>NUCLEOTIDE SEQUENCE</scope>
    <source>
        <tissue evidence="1">Fresh leaf tissue</tissue>
    </source>
</reference>